<name>A0A1H3JJA6_9BACT</name>
<accession>A0A1H3JJA6</accession>
<dbReference type="PANTHER" id="PTHR30441">
    <property type="entry name" value="DUF748 DOMAIN-CONTAINING PROTEIN"/>
    <property type="match status" value="1"/>
</dbReference>
<dbReference type="Proteomes" id="UP000199663">
    <property type="component" value="Unassembled WGS sequence"/>
</dbReference>
<protein>
    <submittedName>
        <fullName evidence="1">AsmA-like C-terminal region</fullName>
    </submittedName>
</protein>
<organism evidence="1 2">
    <name type="scientific">Rhodonellum ikkaensis</name>
    <dbReference type="NCBI Taxonomy" id="336829"/>
    <lineage>
        <taxon>Bacteria</taxon>
        <taxon>Pseudomonadati</taxon>
        <taxon>Bacteroidota</taxon>
        <taxon>Cytophagia</taxon>
        <taxon>Cytophagales</taxon>
        <taxon>Cytophagaceae</taxon>
        <taxon>Rhodonellum</taxon>
    </lineage>
</organism>
<evidence type="ECO:0000313" key="1">
    <source>
        <dbReference type="EMBL" id="SDY39649.1"/>
    </source>
</evidence>
<reference evidence="1 2" key="1">
    <citation type="submission" date="2016-10" db="EMBL/GenBank/DDBJ databases">
        <authorList>
            <person name="Varghese N."/>
            <person name="Submissions S."/>
        </authorList>
    </citation>
    <scope>NUCLEOTIDE SEQUENCE [LARGE SCALE GENOMIC DNA]</scope>
    <source>
        <strain evidence="1 2">DSM 17997</strain>
    </source>
</reference>
<proteinExistence type="predicted"/>
<dbReference type="InterPro" id="IPR052894">
    <property type="entry name" value="AsmA-related"/>
</dbReference>
<evidence type="ECO:0000313" key="2">
    <source>
        <dbReference type="Proteomes" id="UP000199663"/>
    </source>
</evidence>
<gene>
    <name evidence="1" type="ORF">SAMN05444412_10121</name>
</gene>
<dbReference type="RefSeq" id="WP_019595802.1">
    <property type="nucleotide sequence ID" value="NZ_FNQC01000001.1"/>
</dbReference>
<dbReference type="PANTHER" id="PTHR30441:SF8">
    <property type="entry name" value="DUF748 DOMAIN-CONTAINING PROTEIN"/>
    <property type="match status" value="1"/>
</dbReference>
<keyword evidence="2" id="KW-1185">Reference proteome</keyword>
<dbReference type="EMBL" id="FNQC01000001">
    <property type="protein sequence ID" value="SDY39649.1"/>
    <property type="molecule type" value="Genomic_DNA"/>
</dbReference>
<comment type="caution">
    <text evidence="1">The sequence shown here is derived from an EMBL/GenBank/DDBJ whole genome shotgun (WGS) entry which is preliminary data.</text>
</comment>
<sequence>MKKTIIIILAVFTVLLVALVAVPFIFKDKIIAKVDQKIASAVNAQVYYDYNNISFSVFKRFPHISATLKEFGVIGNPPFQNDTLVHVNNLQVDFNLKSILFGDNPSLTGLHLDGGSMYVKVLGDGRANYDIMYPEEEQEAAEESDFQIGVDLIEIKDFDLIYDDRQLKYFMALGNINMVGSGDFTMDVYDLPLKMEALIADITYEGTNYMRNKKFSGETQMNIDLNQMKFTFGEGNFALNEFLFDLKGFVALPEEDIDFDLVFAGKDNSFKSILSLVPGIYTESFSTLNTAGNMDFKGFLKGKYNEASIPTFDVSLNITDGMFQYPDLPRPVSNINLDMQVINTSGNLDDTKINIPAFNLDFGSNPISGRFLLENLVTYDIDGLLKGKMNLEEMTSIFPIEGMTLKGVLDVNATAKGRYDSIAKIIPMIDAKLLLTDGYVKSAEYPAPIEKLRVNATVLNTTGKMNDFQVDLTAFGFELEDEAINGKLKVNDFALLKWDGAVKGTVDLGKLLKIFPMENVIMEGKVKTDLLTKGSYEDVEKSRFDKLDTRGDVEVTGFYFTSVDFPQGIRIRDAKADFSPDRINLTQFDARVGESPLVASGFLSNYMNFFLKENETLKGQLTLNSTRFNANQWLTESGEADSSDLAVIELPKNIDFNMKVQAAEVLYDNLNLKDVKGSLTLKDGVLNFTDASMSTLGGQMVLNGKYDPRDLSNPKFDFNFNVVNLSIQEAFKSFNTVRILAPIAQHLSGNFSTSMDFSGILGQDMMPILSSLDGKGLMKVLEASLQNSAILEGIASLTKLSDARTLQLKNLALPIEINNGMLNVKPFDLKLWDYQANVQGSTGFDGSINYLVNMQVPAGKFGAQANTLLATISKTEANESTLIPVAISLGGTYSSPKIGLAGGNSLESLLTNALKSRVSSEKENLTAKATEQFKAAEDSLKQELKLKAEILQDSVKKEAEKKVTETKSKALEEAKGLLRGVLGNKAKPVVKPDTTKKEDN</sequence>